<dbReference type="Pfam" id="PF07784">
    <property type="entry name" value="DUF1622"/>
    <property type="match status" value="1"/>
</dbReference>
<dbReference type="AlphaFoldDB" id="A0A1M5U6G6"/>
<evidence type="ECO:0000313" key="2">
    <source>
        <dbReference type="EMBL" id="SHH58313.1"/>
    </source>
</evidence>
<dbReference type="InterPro" id="IPR012427">
    <property type="entry name" value="DUF1622"/>
</dbReference>
<keyword evidence="1" id="KW-0472">Membrane</keyword>
<keyword evidence="1" id="KW-0812">Transmembrane</keyword>
<proteinExistence type="predicted"/>
<protein>
    <submittedName>
        <fullName evidence="2">Uncharacterized protein</fullName>
    </submittedName>
</protein>
<gene>
    <name evidence="2" type="ORF">SAMN05443248_5294</name>
</gene>
<sequence>MHEWLVAITNGTVLVIDAMVLVIIAIGTIQAFVRGLRVMLLSSATGHERRDVWLHYARWLVAGLTFQLAADSLATSIAPSWCASRRSQ</sequence>
<organism evidence="2 3">
    <name type="scientific">Bradyrhizobium erythrophlei</name>
    <dbReference type="NCBI Taxonomy" id="1437360"/>
    <lineage>
        <taxon>Bacteria</taxon>
        <taxon>Pseudomonadati</taxon>
        <taxon>Pseudomonadota</taxon>
        <taxon>Alphaproteobacteria</taxon>
        <taxon>Hyphomicrobiales</taxon>
        <taxon>Nitrobacteraceae</taxon>
        <taxon>Bradyrhizobium</taxon>
    </lineage>
</organism>
<name>A0A1M5U6G6_9BRAD</name>
<dbReference type="EMBL" id="LT670817">
    <property type="protein sequence ID" value="SHH58313.1"/>
    <property type="molecule type" value="Genomic_DNA"/>
</dbReference>
<reference evidence="2 3" key="1">
    <citation type="submission" date="2016-11" db="EMBL/GenBank/DDBJ databases">
        <authorList>
            <person name="Jaros S."/>
            <person name="Januszkiewicz K."/>
            <person name="Wedrychowicz H."/>
        </authorList>
    </citation>
    <scope>NUCLEOTIDE SEQUENCE [LARGE SCALE GENOMIC DNA]</scope>
    <source>
        <strain evidence="2 3">GAS138</strain>
    </source>
</reference>
<evidence type="ECO:0000313" key="3">
    <source>
        <dbReference type="Proteomes" id="UP000189796"/>
    </source>
</evidence>
<accession>A0A1M5U6G6</accession>
<evidence type="ECO:0000256" key="1">
    <source>
        <dbReference type="SAM" id="Phobius"/>
    </source>
</evidence>
<feature type="transmembrane region" description="Helical" evidence="1">
    <location>
        <begin position="12"/>
        <end position="33"/>
    </location>
</feature>
<keyword evidence="1" id="KW-1133">Transmembrane helix</keyword>
<dbReference type="Proteomes" id="UP000189796">
    <property type="component" value="Chromosome I"/>
</dbReference>